<evidence type="ECO:0000313" key="3">
    <source>
        <dbReference type="EMBL" id="GMI26552.1"/>
    </source>
</evidence>
<dbReference type="EMBL" id="BRYB01002854">
    <property type="protein sequence ID" value="GMI26552.1"/>
    <property type="molecule type" value="Genomic_DNA"/>
</dbReference>
<organism evidence="3 4">
    <name type="scientific">Tetraparma gracilis</name>
    <dbReference type="NCBI Taxonomy" id="2962635"/>
    <lineage>
        <taxon>Eukaryota</taxon>
        <taxon>Sar</taxon>
        <taxon>Stramenopiles</taxon>
        <taxon>Ochrophyta</taxon>
        <taxon>Bolidophyceae</taxon>
        <taxon>Parmales</taxon>
        <taxon>Triparmaceae</taxon>
        <taxon>Tetraparma</taxon>
    </lineage>
</organism>
<name>A0ABQ6MIB2_9STRA</name>
<protein>
    <recommendedName>
        <fullName evidence="5">Transmembrane protein</fullName>
    </recommendedName>
</protein>
<feature type="compositionally biased region" description="Low complexity" evidence="1">
    <location>
        <begin position="356"/>
        <end position="368"/>
    </location>
</feature>
<comment type="caution">
    <text evidence="3">The sequence shown here is derived from an EMBL/GenBank/DDBJ whole genome shotgun (WGS) entry which is preliminary data.</text>
</comment>
<evidence type="ECO:0008006" key="5">
    <source>
        <dbReference type="Google" id="ProtNLM"/>
    </source>
</evidence>
<keyword evidence="4" id="KW-1185">Reference proteome</keyword>
<feature type="transmembrane region" description="Helical" evidence="2">
    <location>
        <begin position="198"/>
        <end position="223"/>
    </location>
</feature>
<feature type="transmembrane region" description="Helical" evidence="2">
    <location>
        <begin position="244"/>
        <end position="265"/>
    </location>
</feature>
<evidence type="ECO:0000256" key="2">
    <source>
        <dbReference type="SAM" id="Phobius"/>
    </source>
</evidence>
<reference evidence="3 4" key="1">
    <citation type="journal article" date="2023" name="Commun. Biol.">
        <title>Genome analysis of Parmales, the sister group of diatoms, reveals the evolutionary specialization of diatoms from phago-mixotrophs to photoautotrophs.</title>
        <authorList>
            <person name="Ban H."/>
            <person name="Sato S."/>
            <person name="Yoshikawa S."/>
            <person name="Yamada K."/>
            <person name="Nakamura Y."/>
            <person name="Ichinomiya M."/>
            <person name="Sato N."/>
            <person name="Blanc-Mathieu R."/>
            <person name="Endo H."/>
            <person name="Kuwata A."/>
            <person name="Ogata H."/>
        </authorList>
    </citation>
    <scope>NUCLEOTIDE SEQUENCE [LARGE SCALE GENOMIC DNA]</scope>
</reference>
<feature type="transmembrane region" description="Helical" evidence="2">
    <location>
        <begin position="277"/>
        <end position="297"/>
    </location>
</feature>
<feature type="compositionally biased region" description="Basic and acidic residues" evidence="1">
    <location>
        <begin position="411"/>
        <end position="422"/>
    </location>
</feature>
<feature type="region of interest" description="Disordered" evidence="1">
    <location>
        <begin position="346"/>
        <end position="422"/>
    </location>
</feature>
<sequence>MGIFSASSALAKAASAHPSISELAATLELKFELLKPLYDKVYEVEPTVEIQLLCLLVTAVKVALFIKITSKILSYLFRQSRSITSNRIRDCNAIMENLDEYCILLNLAFDVYVMSNYPKLYLSGKTPTYAQWLRDGGVPDASKTSFQTYLSDTPRRRLFYEFVTADMASELTVNLQHSVAGACGVLALMADDGVSFLWYARCGIAWALAISAGFVGPVGLLNFCKNQLDLKSDSDINKYMTLQLIQGFFYVSTRGFGWLFLAYQMLTKLYHSPAFEWPFFAGCVLVISAMTAVNLLICEFCRLGLIKALERTKIFVYISHTEVRTDTVCVVTEEFLAQIQEEADAEEKEDAHEAATPKGRGPTPTPGALTGRSGAVERVKRRKSSLFAPLMAKANSKRRESKKSANLMGFDMKDVAEDSKEE</sequence>
<evidence type="ECO:0000313" key="4">
    <source>
        <dbReference type="Proteomes" id="UP001165060"/>
    </source>
</evidence>
<accession>A0ABQ6MIB2</accession>
<keyword evidence="2" id="KW-1133">Transmembrane helix</keyword>
<proteinExistence type="predicted"/>
<dbReference type="Proteomes" id="UP001165060">
    <property type="component" value="Unassembled WGS sequence"/>
</dbReference>
<evidence type="ECO:0000256" key="1">
    <source>
        <dbReference type="SAM" id="MobiDB-lite"/>
    </source>
</evidence>
<keyword evidence="2" id="KW-0472">Membrane</keyword>
<keyword evidence="2" id="KW-0812">Transmembrane</keyword>
<gene>
    <name evidence="3" type="ORF">TeGR_g4935</name>
</gene>